<dbReference type="PROSITE" id="PS00444">
    <property type="entry name" value="POLYPRENYL_SYNTHASE_2"/>
    <property type="match status" value="1"/>
</dbReference>
<dbReference type="OrthoDB" id="6921389at2759"/>
<reference evidence="4" key="1">
    <citation type="submission" date="2020-11" db="EMBL/GenBank/DDBJ databases">
        <authorList>
            <person name="Tran Van P."/>
        </authorList>
    </citation>
    <scope>NUCLEOTIDE SEQUENCE</scope>
</reference>
<keyword evidence="3" id="KW-0808">Transferase</keyword>
<dbReference type="GO" id="GO:0042811">
    <property type="term" value="P:pheromone biosynthetic process"/>
    <property type="evidence" value="ECO:0007669"/>
    <property type="project" value="UniProtKB-ARBA"/>
</dbReference>
<dbReference type="Gene3D" id="1.10.600.10">
    <property type="entry name" value="Farnesyl Diphosphate Synthase"/>
    <property type="match status" value="1"/>
</dbReference>
<evidence type="ECO:0000313" key="5">
    <source>
        <dbReference type="Proteomes" id="UP000759131"/>
    </source>
</evidence>
<keyword evidence="2" id="KW-0460">Magnesium</keyword>
<dbReference type="GO" id="GO:0004659">
    <property type="term" value="F:prenyltransferase activity"/>
    <property type="evidence" value="ECO:0007669"/>
    <property type="project" value="InterPro"/>
</dbReference>
<sequence>MAQKPIEEILLEPYHYLKASNGKQIRSKLLQAFNHWLQIPSDELSIVSEIVEMLHNASLLIDDIEDGSTLRRGRPVAHQVYGIPTTINSANYLYFVALQKIINAFPSHLLPKAMNLFSDKILEVHRGQGMDIYWRDSYICPTEEQYHEMVKQKSGALFALGFSLMQLFSDNKRDFEPFLNHFGAYFQIRDDLANLKSNEYTENKTFAEDLTEGKFSYPIVHAIQNYPHDSSLINILRQRTKNIELKKFAVNKLEELGSIDYTYEALRHFKREIMNDLQVIGGNPYIDQILAFLSFDFN</sequence>
<dbReference type="GO" id="GO:0008299">
    <property type="term" value="P:isoprenoid biosynthetic process"/>
    <property type="evidence" value="ECO:0007669"/>
    <property type="project" value="InterPro"/>
</dbReference>
<name>A0A7R9KRZ2_9ACAR</name>
<keyword evidence="5" id="KW-1185">Reference proteome</keyword>
<evidence type="ECO:0000256" key="3">
    <source>
        <dbReference type="RuleBase" id="RU004466"/>
    </source>
</evidence>
<dbReference type="PROSITE" id="PS00723">
    <property type="entry name" value="POLYPRENYL_SYNTHASE_1"/>
    <property type="match status" value="1"/>
</dbReference>
<dbReference type="InterPro" id="IPR033749">
    <property type="entry name" value="Polyprenyl_synt_CS"/>
</dbReference>
<dbReference type="CDD" id="cd00685">
    <property type="entry name" value="Trans_IPPS_HT"/>
    <property type="match status" value="1"/>
</dbReference>
<proteinExistence type="inferred from homology"/>
<dbReference type="SFLD" id="SFLDG01017">
    <property type="entry name" value="Polyprenyl_Transferase_Like"/>
    <property type="match status" value="1"/>
</dbReference>
<gene>
    <name evidence="4" type="ORF">OSB1V03_LOCUS8712</name>
</gene>
<organism evidence="4">
    <name type="scientific">Medioppia subpectinata</name>
    <dbReference type="NCBI Taxonomy" id="1979941"/>
    <lineage>
        <taxon>Eukaryota</taxon>
        <taxon>Metazoa</taxon>
        <taxon>Ecdysozoa</taxon>
        <taxon>Arthropoda</taxon>
        <taxon>Chelicerata</taxon>
        <taxon>Arachnida</taxon>
        <taxon>Acari</taxon>
        <taxon>Acariformes</taxon>
        <taxon>Sarcoptiformes</taxon>
        <taxon>Oribatida</taxon>
        <taxon>Brachypylina</taxon>
        <taxon>Oppioidea</taxon>
        <taxon>Oppiidae</taxon>
        <taxon>Medioppia</taxon>
    </lineage>
</organism>
<dbReference type="PANTHER" id="PTHR12001:SF44">
    <property type="entry name" value="GERANYLGERANYL PYROPHOSPHATE SYNTHASE"/>
    <property type="match status" value="1"/>
</dbReference>
<dbReference type="SFLD" id="SFLDS00005">
    <property type="entry name" value="Isoprenoid_Synthase_Type_I"/>
    <property type="match status" value="1"/>
</dbReference>
<evidence type="ECO:0008006" key="6">
    <source>
        <dbReference type="Google" id="ProtNLM"/>
    </source>
</evidence>
<evidence type="ECO:0000256" key="1">
    <source>
        <dbReference type="ARBA" id="ARBA00022723"/>
    </source>
</evidence>
<dbReference type="Proteomes" id="UP000759131">
    <property type="component" value="Unassembled WGS sequence"/>
</dbReference>
<dbReference type="AlphaFoldDB" id="A0A7R9KRZ2"/>
<evidence type="ECO:0000313" key="4">
    <source>
        <dbReference type="EMBL" id="CAD7628290.1"/>
    </source>
</evidence>
<dbReference type="InterPro" id="IPR008949">
    <property type="entry name" value="Isoprenoid_synthase_dom_sf"/>
</dbReference>
<dbReference type="EMBL" id="CAJPIZ010005555">
    <property type="protein sequence ID" value="CAG2108720.1"/>
    <property type="molecule type" value="Genomic_DNA"/>
</dbReference>
<comment type="similarity">
    <text evidence="3">Belongs to the FPP/GGPP synthase family.</text>
</comment>
<dbReference type="EMBL" id="OC860130">
    <property type="protein sequence ID" value="CAD7628290.1"/>
    <property type="molecule type" value="Genomic_DNA"/>
</dbReference>
<protein>
    <recommendedName>
        <fullName evidence="6">Geranylgeranyl pyrophosphate synthase</fullName>
    </recommendedName>
</protein>
<dbReference type="InterPro" id="IPR000092">
    <property type="entry name" value="Polyprenyl_synt"/>
</dbReference>
<accession>A0A7R9KRZ2</accession>
<dbReference type="GO" id="GO:0046872">
    <property type="term" value="F:metal ion binding"/>
    <property type="evidence" value="ECO:0007669"/>
    <property type="project" value="UniProtKB-KW"/>
</dbReference>
<keyword evidence="1" id="KW-0479">Metal-binding</keyword>
<dbReference type="PANTHER" id="PTHR12001">
    <property type="entry name" value="GERANYLGERANYL PYROPHOSPHATE SYNTHASE"/>
    <property type="match status" value="1"/>
</dbReference>
<evidence type="ECO:0000256" key="2">
    <source>
        <dbReference type="ARBA" id="ARBA00022842"/>
    </source>
</evidence>
<dbReference type="SUPFAM" id="SSF48576">
    <property type="entry name" value="Terpenoid synthases"/>
    <property type="match status" value="1"/>
</dbReference>
<dbReference type="Pfam" id="PF00348">
    <property type="entry name" value="polyprenyl_synt"/>
    <property type="match status" value="1"/>
</dbReference>